<comment type="caution">
    <text evidence="4">The sequence shown here is derived from an EMBL/GenBank/DDBJ whole genome shotgun (WGS) entry which is preliminary data.</text>
</comment>
<sequence length="820" mass="80784">MSFVKIKSWLTAMVTVATVALVGCGGGGSSGTPFVGGGTSGSSTAAKVDVTTSNATLGDGSSTVTITAVVKDANNVAMPSTAITWSSSAGSLTGAATTTDANGTAVATFSATDADRAAATAATITATSGSAKGSTSVALQGARTVVVSSSAAAVGTDGSTLTITAVVKDSANVAISGAAVAWQTSAGSLSGQSSVTNASGVATAIYTPTGVNPSTTSTATISATSGTGSAAQTSSVQVGISPTTTSIELIASQSSIGTGGEQVTISAFVKDGNNLAKVSAPVSWSVDKGRISNQVTSTNSNGIATAALDAGSDKSNRTAVVTVVSGAARQTLNVPIVNTKLAVSGATTVNIGSTMQLTFTATDSKGVVIPGVTLGLSSTLGNGLPATATTDSAGQAIVTYTATKSGADTVSVSGAGATVSTAITVSGSDEDLAFITPAASTKVVVGQSKTLTLRYRKAGVVQANAAVNLAATIGVLSANSVVTDATGQASVTIVSGFAGSATVSATLAGGSAVQATLPLSFVATTPATLVLQISPTALAPNATGSTTNQATLVAKVTDANSNPVADATVNFSQVADPSGGRLQQASAVTDLNGVATVQYVSGAESTASGAVQLKATVASNVAVSGTAKLTVNQSALFIALGTGNTISNYDTQTYEKNWTVYVTDANGVRVTNVPVTIKVIPNYYAKGQLVWSDTASMWVYASYLECLNEDRNNYNGRLDAGEDTNGDGVLTPGNLVALLNSTVTTDANGVATITMRYAESIASWMGVRLTATAVVAGTESSTYKDFPLDKLGSDYSVKTVAPAGSVSPFGKDVATCTNPN</sequence>
<evidence type="ECO:0000256" key="1">
    <source>
        <dbReference type="ARBA" id="ARBA00010116"/>
    </source>
</evidence>
<proteinExistence type="inferred from homology"/>
<accession>A0ABU9CQH1</accession>
<name>A0ABU9CQH1_9BURK</name>
<gene>
    <name evidence="4" type="ORF">AACH10_24395</name>
</gene>
<dbReference type="InterPro" id="IPR003344">
    <property type="entry name" value="Big_1_dom"/>
</dbReference>
<keyword evidence="2" id="KW-0732">Signal</keyword>
<dbReference type="SUPFAM" id="SSF49373">
    <property type="entry name" value="Invasin/intimin cell-adhesion fragments"/>
    <property type="match status" value="6"/>
</dbReference>
<dbReference type="EMBL" id="JBBUTH010000011">
    <property type="protein sequence ID" value="MEK8053420.1"/>
    <property type="molecule type" value="Genomic_DNA"/>
</dbReference>
<dbReference type="PROSITE" id="PS51127">
    <property type="entry name" value="BIG1"/>
    <property type="match status" value="4"/>
</dbReference>
<evidence type="ECO:0000256" key="2">
    <source>
        <dbReference type="SAM" id="SignalP"/>
    </source>
</evidence>
<dbReference type="InterPro" id="IPR008964">
    <property type="entry name" value="Invasin/intimin_cell_adhesion"/>
</dbReference>
<feature type="domain" description="Big-1" evidence="3">
    <location>
        <begin position="141"/>
        <end position="238"/>
    </location>
</feature>
<dbReference type="InterPro" id="IPR013783">
    <property type="entry name" value="Ig-like_fold"/>
</dbReference>
<comment type="similarity">
    <text evidence="1">Belongs to the intimin/invasin family.</text>
</comment>
<dbReference type="Pfam" id="PF02369">
    <property type="entry name" value="Big_1"/>
    <property type="match status" value="1"/>
</dbReference>
<reference evidence="4 5" key="1">
    <citation type="submission" date="2024-04" db="EMBL/GenBank/DDBJ databases">
        <title>Novel species of the genus Ideonella isolated from streams.</title>
        <authorList>
            <person name="Lu H."/>
        </authorList>
    </citation>
    <scope>NUCLEOTIDE SEQUENCE [LARGE SCALE GENOMIC DNA]</scope>
    <source>
        <strain evidence="4 5">DXS22W</strain>
    </source>
</reference>
<dbReference type="SMART" id="SM00634">
    <property type="entry name" value="BID_1"/>
    <property type="match status" value="6"/>
</dbReference>
<organism evidence="4 5">
    <name type="scientific">Pseudaquabacterium inlustre</name>
    <dbReference type="NCBI Taxonomy" id="2984192"/>
    <lineage>
        <taxon>Bacteria</taxon>
        <taxon>Pseudomonadati</taxon>
        <taxon>Pseudomonadota</taxon>
        <taxon>Betaproteobacteria</taxon>
        <taxon>Burkholderiales</taxon>
        <taxon>Sphaerotilaceae</taxon>
        <taxon>Pseudaquabacterium</taxon>
    </lineage>
</organism>
<dbReference type="PROSITE" id="PS51257">
    <property type="entry name" value="PROKAR_LIPOPROTEIN"/>
    <property type="match status" value="1"/>
</dbReference>
<evidence type="ECO:0000313" key="5">
    <source>
        <dbReference type="Proteomes" id="UP001365405"/>
    </source>
</evidence>
<dbReference type="Gene3D" id="2.60.40.10">
    <property type="entry name" value="Immunoglobulins"/>
    <property type="match status" value="7"/>
</dbReference>
<feature type="chain" id="PRO_5045609786" evidence="2">
    <location>
        <begin position="23"/>
        <end position="820"/>
    </location>
</feature>
<feature type="domain" description="Big-1" evidence="3">
    <location>
        <begin position="338"/>
        <end position="428"/>
    </location>
</feature>
<evidence type="ECO:0000313" key="4">
    <source>
        <dbReference type="EMBL" id="MEK8053420.1"/>
    </source>
</evidence>
<evidence type="ECO:0000259" key="3">
    <source>
        <dbReference type="PROSITE" id="PS51127"/>
    </source>
</evidence>
<keyword evidence="5" id="KW-1185">Reference proteome</keyword>
<dbReference type="Proteomes" id="UP001365405">
    <property type="component" value="Unassembled WGS sequence"/>
</dbReference>
<feature type="domain" description="Big-1" evidence="3">
    <location>
        <begin position="438"/>
        <end position="522"/>
    </location>
</feature>
<dbReference type="RefSeq" id="WP_341413156.1">
    <property type="nucleotide sequence ID" value="NZ_JBBUTH010000011.1"/>
</dbReference>
<feature type="signal peptide" evidence="2">
    <location>
        <begin position="1"/>
        <end position="22"/>
    </location>
</feature>
<feature type="domain" description="Big-1" evidence="3">
    <location>
        <begin position="528"/>
        <end position="631"/>
    </location>
</feature>
<protein>
    <submittedName>
        <fullName evidence="4">Ig-like domain-containing protein</fullName>
    </submittedName>
</protein>